<accession>A0A8T0QFJ6</accession>
<organism evidence="2 3">
    <name type="scientific">Panicum virgatum</name>
    <name type="common">Blackwell switchgrass</name>
    <dbReference type="NCBI Taxonomy" id="38727"/>
    <lineage>
        <taxon>Eukaryota</taxon>
        <taxon>Viridiplantae</taxon>
        <taxon>Streptophyta</taxon>
        <taxon>Embryophyta</taxon>
        <taxon>Tracheophyta</taxon>
        <taxon>Spermatophyta</taxon>
        <taxon>Magnoliopsida</taxon>
        <taxon>Liliopsida</taxon>
        <taxon>Poales</taxon>
        <taxon>Poaceae</taxon>
        <taxon>PACMAD clade</taxon>
        <taxon>Panicoideae</taxon>
        <taxon>Panicodae</taxon>
        <taxon>Paniceae</taxon>
        <taxon>Panicinae</taxon>
        <taxon>Panicum</taxon>
        <taxon>Panicum sect. Hiantes</taxon>
    </lineage>
</organism>
<dbReference type="EMBL" id="CM029049">
    <property type="protein sequence ID" value="KAG2571958.1"/>
    <property type="molecule type" value="Genomic_DNA"/>
</dbReference>
<evidence type="ECO:0000256" key="1">
    <source>
        <dbReference type="SAM" id="MobiDB-lite"/>
    </source>
</evidence>
<reference evidence="2" key="1">
    <citation type="submission" date="2020-05" db="EMBL/GenBank/DDBJ databases">
        <title>WGS assembly of Panicum virgatum.</title>
        <authorList>
            <person name="Lovell J.T."/>
            <person name="Jenkins J."/>
            <person name="Shu S."/>
            <person name="Juenger T.E."/>
            <person name="Schmutz J."/>
        </authorList>
    </citation>
    <scope>NUCLEOTIDE SEQUENCE</scope>
    <source>
        <strain evidence="2">AP13</strain>
    </source>
</reference>
<feature type="compositionally biased region" description="Low complexity" evidence="1">
    <location>
        <begin position="23"/>
        <end position="44"/>
    </location>
</feature>
<comment type="caution">
    <text evidence="2">The sequence shown here is derived from an EMBL/GenBank/DDBJ whole genome shotgun (WGS) entry which is preliminary data.</text>
</comment>
<gene>
    <name evidence="2" type="ORF">PVAP13_7KG122800</name>
</gene>
<protein>
    <submittedName>
        <fullName evidence="2">Uncharacterized protein</fullName>
    </submittedName>
</protein>
<dbReference type="Proteomes" id="UP000823388">
    <property type="component" value="Chromosome 7K"/>
</dbReference>
<name>A0A8T0QFJ6_PANVG</name>
<evidence type="ECO:0000313" key="2">
    <source>
        <dbReference type="EMBL" id="KAG2571958.1"/>
    </source>
</evidence>
<proteinExistence type="predicted"/>
<feature type="region of interest" description="Disordered" evidence="1">
    <location>
        <begin position="1"/>
        <end position="44"/>
    </location>
</feature>
<evidence type="ECO:0000313" key="3">
    <source>
        <dbReference type="Proteomes" id="UP000823388"/>
    </source>
</evidence>
<dbReference type="AlphaFoldDB" id="A0A8T0QFJ6"/>
<sequence length="115" mass="12420">MLGSTDLGRPSRSRTFPLPPSPSGRRLSPSSPRPALMHSTTAPAPSASAVELAWSGAPGSVFLRGPDFSRPFRRCAQESGVRRDAGERPDILLLRRYIRGAPCSPLRSHQYAAKP</sequence>
<keyword evidence="3" id="KW-1185">Reference proteome</keyword>